<feature type="compositionally biased region" description="Basic and acidic residues" evidence="5">
    <location>
        <begin position="810"/>
        <end position="828"/>
    </location>
</feature>
<feature type="compositionally biased region" description="Polar residues" evidence="5">
    <location>
        <begin position="760"/>
        <end position="778"/>
    </location>
</feature>
<feature type="region of interest" description="Disordered" evidence="5">
    <location>
        <begin position="468"/>
        <end position="503"/>
    </location>
</feature>
<dbReference type="Pfam" id="PF25826">
    <property type="entry name" value="DUF7952"/>
    <property type="match status" value="1"/>
</dbReference>
<dbReference type="Proteomes" id="UP001345219">
    <property type="component" value="Chromosome 8"/>
</dbReference>
<name>A0AAN7PX03_9MYRT</name>
<evidence type="ECO:0000259" key="6">
    <source>
        <dbReference type="Pfam" id="PF24662"/>
    </source>
</evidence>
<dbReference type="AlphaFoldDB" id="A0AAN7PX03"/>
<dbReference type="GO" id="GO:0005634">
    <property type="term" value="C:nucleus"/>
    <property type="evidence" value="ECO:0007669"/>
    <property type="project" value="UniProtKB-SubCell"/>
</dbReference>
<dbReference type="Pfam" id="PF24662">
    <property type="entry name" value="DUF7650"/>
    <property type="match status" value="1"/>
</dbReference>
<evidence type="ECO:0000313" key="8">
    <source>
        <dbReference type="EMBL" id="KAK4755672.1"/>
    </source>
</evidence>
<evidence type="ECO:0000259" key="7">
    <source>
        <dbReference type="Pfam" id="PF25826"/>
    </source>
</evidence>
<accession>A0AAN7PX03</accession>
<evidence type="ECO:0000313" key="9">
    <source>
        <dbReference type="Proteomes" id="UP001345219"/>
    </source>
</evidence>
<evidence type="ECO:0000256" key="3">
    <source>
        <dbReference type="ARBA" id="ARBA00023163"/>
    </source>
</evidence>
<dbReference type="InterPro" id="IPR056067">
    <property type="entry name" value="DUF7650"/>
</dbReference>
<keyword evidence="3" id="KW-0804">Transcription</keyword>
<dbReference type="PANTHER" id="PTHR13859">
    <property type="entry name" value="ATROPHIN-RELATED"/>
    <property type="match status" value="1"/>
</dbReference>
<protein>
    <recommendedName>
        <fullName evidence="10">SANT domain-containing protein</fullName>
    </recommendedName>
</protein>
<comment type="caution">
    <text evidence="8">The sequence shown here is derived from an EMBL/GenBank/DDBJ whole genome shotgun (WGS) entry which is preliminary data.</text>
</comment>
<feature type="domain" description="DUF7952" evidence="7">
    <location>
        <begin position="208"/>
        <end position="338"/>
    </location>
</feature>
<dbReference type="InterPro" id="IPR057712">
    <property type="entry name" value="DUF7952"/>
</dbReference>
<feature type="domain" description="DUF7650" evidence="6">
    <location>
        <begin position="377"/>
        <end position="464"/>
    </location>
</feature>
<evidence type="ECO:0000256" key="4">
    <source>
        <dbReference type="ARBA" id="ARBA00023242"/>
    </source>
</evidence>
<feature type="compositionally biased region" description="Basic and acidic residues" evidence="5">
    <location>
        <begin position="737"/>
        <end position="747"/>
    </location>
</feature>
<organism evidence="8 9">
    <name type="scientific">Trapa incisa</name>
    <dbReference type="NCBI Taxonomy" id="236973"/>
    <lineage>
        <taxon>Eukaryota</taxon>
        <taxon>Viridiplantae</taxon>
        <taxon>Streptophyta</taxon>
        <taxon>Embryophyta</taxon>
        <taxon>Tracheophyta</taxon>
        <taxon>Spermatophyta</taxon>
        <taxon>Magnoliopsida</taxon>
        <taxon>eudicotyledons</taxon>
        <taxon>Gunneridae</taxon>
        <taxon>Pentapetalae</taxon>
        <taxon>rosids</taxon>
        <taxon>malvids</taxon>
        <taxon>Myrtales</taxon>
        <taxon>Lythraceae</taxon>
        <taxon>Trapa</taxon>
    </lineage>
</organism>
<feature type="compositionally biased region" description="Low complexity" evidence="5">
    <location>
        <begin position="566"/>
        <end position="580"/>
    </location>
</feature>
<proteinExistence type="predicted"/>
<evidence type="ECO:0008006" key="10">
    <source>
        <dbReference type="Google" id="ProtNLM"/>
    </source>
</evidence>
<gene>
    <name evidence="8" type="ORF">SAY87_009429</name>
</gene>
<comment type="subcellular location">
    <subcellularLocation>
        <location evidence="1">Nucleus</location>
    </subcellularLocation>
</comment>
<dbReference type="GO" id="GO:0003714">
    <property type="term" value="F:transcription corepressor activity"/>
    <property type="evidence" value="ECO:0007669"/>
    <property type="project" value="TreeGrafter"/>
</dbReference>
<evidence type="ECO:0000256" key="2">
    <source>
        <dbReference type="ARBA" id="ARBA00023015"/>
    </source>
</evidence>
<dbReference type="PANTHER" id="PTHR13859:SF34">
    <property type="entry name" value="SANT DOMAIN-CONTAINING PROTEIN"/>
    <property type="match status" value="1"/>
</dbReference>
<evidence type="ECO:0000256" key="1">
    <source>
        <dbReference type="ARBA" id="ARBA00004123"/>
    </source>
</evidence>
<feature type="region of interest" description="Disordered" evidence="5">
    <location>
        <begin position="560"/>
        <end position="581"/>
    </location>
</feature>
<reference evidence="8 9" key="1">
    <citation type="journal article" date="2023" name="Hortic Res">
        <title>Pangenome of water caltrop reveals structural variations and asymmetric subgenome divergence after allopolyploidization.</title>
        <authorList>
            <person name="Zhang X."/>
            <person name="Chen Y."/>
            <person name="Wang L."/>
            <person name="Yuan Y."/>
            <person name="Fang M."/>
            <person name="Shi L."/>
            <person name="Lu R."/>
            <person name="Comes H.P."/>
            <person name="Ma Y."/>
            <person name="Chen Y."/>
            <person name="Huang G."/>
            <person name="Zhou Y."/>
            <person name="Zheng Z."/>
            <person name="Qiu Y."/>
        </authorList>
    </citation>
    <scope>NUCLEOTIDE SEQUENCE [LARGE SCALE GENOMIC DNA]</scope>
    <source>
        <tissue evidence="8">Roots</tissue>
    </source>
</reference>
<keyword evidence="9" id="KW-1185">Reference proteome</keyword>
<sequence>MPFAFSKEPKSRPPTGPILSPSSLLLDFELCWEHEKKARLCNKAQMDSVEMSSNGDCIEYSNTEVLLPSESEQSNGYNVFGESKVLPRVGDEYQAQIPNLISGSDFIHLKLDPLDDTNAAFQPHIFHIGLPILVMWTRLRPHDRKHEYQESVSDACDSSIKTDDLKLDSKIKLDESENSELGDLETRTCKSSSLEGCFPVPGSLHNAWNESEERNFLLSLYIFRKNLINVKKFIENKSMGEILSFYYGKFYGSAEYQRWSVCRKIKSKKYIGGQKIFTGLRQQELLSRLLSQVSEECRSKLEEASRTYGEGKTSFEEYVFTLKAIVGLGIFVEATGIGKGKEDLTGIGNDHTKSSSQTALFCPEIPIGKACSALTTAEIVTFLTGNFRLSKARSNDLFWEAVWPRLLARGWHSEQPENSVFVGSRHSLVFLVPGIEKFSKRKLVKGDHYFDSVTDVLNRVASQPELLDLDGQPNVKGAPTGKDRGEILWDNEAKSDQGDSPDEERHCYLKARTPIQTDEGIKFTVVDTSMASDVSADKLRELRSLPSDLSFSSFGCHLGEEDSGDVESNSGNGSSNPNTGEVDLSEAVKVINGKKRVSSQHKYVENNKDLKNHHVKIPEFQPRQRVKPKSKKLRRLDASNSSQRSFCENVVSLGTRFDPAASCSSFNPHGAGDGNMNILQGSPCVETLSFKNSMTKDATVNSVQESENILGPCSVIDLNLPVFPKAKSSTQGLQADAAKDDRTEPPMHHSNARSPMLPDNSEQQPNNGRRQSTRNRPLTTKALEALAFGLFDSKRKRKSKYPYGTAQRPPKREAKQIRPKEKSPEDKGIGSFPPDGVMKAN</sequence>
<keyword evidence="2" id="KW-0805">Transcription regulation</keyword>
<feature type="region of interest" description="Disordered" evidence="5">
    <location>
        <begin position="727"/>
        <end position="841"/>
    </location>
</feature>
<dbReference type="EMBL" id="JAXIOK010000014">
    <property type="protein sequence ID" value="KAK4755672.1"/>
    <property type="molecule type" value="Genomic_DNA"/>
</dbReference>
<evidence type="ECO:0000256" key="5">
    <source>
        <dbReference type="SAM" id="MobiDB-lite"/>
    </source>
</evidence>
<feature type="compositionally biased region" description="Basic and acidic residues" evidence="5">
    <location>
        <begin position="481"/>
        <end position="503"/>
    </location>
</feature>
<keyword evidence="4" id="KW-0539">Nucleus</keyword>